<keyword evidence="4" id="KW-0805">Transcription regulation</keyword>
<evidence type="ECO:0000256" key="3">
    <source>
        <dbReference type="ARBA" id="ARBA00023242"/>
    </source>
</evidence>
<evidence type="ECO:0000256" key="1">
    <source>
        <dbReference type="ARBA" id="ARBA00004123"/>
    </source>
</evidence>
<protein>
    <recommendedName>
        <fullName evidence="4">Mediator of RNA polymerase II transcription subunit 20</fullName>
    </recommendedName>
    <alternativeName>
        <fullName evidence="4">Mediator complex subunit 20</fullName>
    </alternativeName>
</protein>
<feature type="region of interest" description="Disordered" evidence="5">
    <location>
        <begin position="1"/>
        <end position="23"/>
    </location>
</feature>
<comment type="subcellular location">
    <subcellularLocation>
        <location evidence="1 4">Nucleus</location>
    </subcellularLocation>
</comment>
<comment type="subunit">
    <text evidence="4">Component of the Mediator complex.</text>
</comment>
<dbReference type="InterPro" id="IPR013921">
    <property type="entry name" value="Mediator_Med20"/>
</dbReference>
<keyword evidence="4" id="KW-0804">Transcription</keyword>
<comment type="function">
    <text evidence="4">Component of the Mediator complex, a coactivator involved in the regulated transcription of nearly all RNA polymerase II-dependent genes. Mediator functions as a bridge to convey information from gene-specific regulatory proteins to the basal RNA polymerase II transcription machinery. Mediator is recruited to promoters by direct interactions with regulatory proteins and serves as a scaffold for the assembly of a functional preinitiation complex with RNA polymerase II and the general transcription factors.</text>
</comment>
<comment type="similarity">
    <text evidence="2 4">Belongs to the Mediator complex subunit 20 family.</text>
</comment>
<keyword evidence="3 4" id="KW-0539">Nucleus</keyword>
<reference evidence="6 7" key="1">
    <citation type="submission" date="2024-04" db="EMBL/GenBank/DDBJ databases">
        <title>Phyllosticta paracitricarpa is synonymous to the EU quarantine fungus P. citricarpa based on phylogenomic analyses.</title>
        <authorList>
            <consortium name="Lawrence Berkeley National Laboratory"/>
            <person name="Van ingen-buijs V.A."/>
            <person name="Van westerhoven A.C."/>
            <person name="Haridas S."/>
            <person name="Skiadas P."/>
            <person name="Martin F."/>
            <person name="Groenewald J.Z."/>
            <person name="Crous P.W."/>
            <person name="Seidl M.F."/>
        </authorList>
    </citation>
    <scope>NUCLEOTIDE SEQUENCE [LARGE SCALE GENOMIC DNA]</scope>
    <source>
        <strain evidence="6 7">CBS 141358</strain>
    </source>
</reference>
<keyword evidence="4" id="KW-0010">Activator</keyword>
<accession>A0ABR1N6Y4</accession>
<proteinExistence type="inferred from homology"/>
<evidence type="ECO:0000256" key="2">
    <source>
        <dbReference type="ARBA" id="ARBA00010743"/>
    </source>
</evidence>
<evidence type="ECO:0000313" key="6">
    <source>
        <dbReference type="EMBL" id="KAK7610973.1"/>
    </source>
</evidence>
<gene>
    <name evidence="4" type="primary">MED20</name>
    <name evidence="6" type="ORF">JOL62DRAFT_83333</name>
</gene>
<sequence>MHWLIPAKTSAPPSRPRPQHAPYRGLPHSTCIHGFHLPLDLPTSQLHQFPQVMSQVTAIYFIPAGPSAPTLSSLVDRFIRAYDPIPSGPFQLHHRLFRSTPTSPTDKSPPALQHVLFLGHYPESAFVHIVGPSSVPNGGQIDSADPNGTIIAIPPPQMEPYSNLLNLKFGALWMYRMGSQLSGGTSYTTGGYTVRMGELREMRGQMLTRGIIVCIQSAGKPKEDASIKVESAGEEQQILQAKQAAVREIWSNFAAPGAKEVITTREASNSENPSFDEVQLWCEVLHLQK</sequence>
<dbReference type="Proteomes" id="UP001367316">
    <property type="component" value="Unassembled WGS sequence"/>
</dbReference>
<name>A0ABR1N6Y4_9PEZI</name>
<dbReference type="Pfam" id="PF08612">
    <property type="entry name" value="Med20"/>
    <property type="match status" value="1"/>
</dbReference>
<evidence type="ECO:0000256" key="5">
    <source>
        <dbReference type="SAM" id="MobiDB-lite"/>
    </source>
</evidence>
<dbReference type="EMBL" id="JBBPBF010000015">
    <property type="protein sequence ID" value="KAK7610973.1"/>
    <property type="molecule type" value="Genomic_DNA"/>
</dbReference>
<keyword evidence="7" id="KW-1185">Reference proteome</keyword>
<organism evidence="6 7">
    <name type="scientific">Phyllosticta paracitricarpa</name>
    <dbReference type="NCBI Taxonomy" id="2016321"/>
    <lineage>
        <taxon>Eukaryota</taxon>
        <taxon>Fungi</taxon>
        <taxon>Dikarya</taxon>
        <taxon>Ascomycota</taxon>
        <taxon>Pezizomycotina</taxon>
        <taxon>Dothideomycetes</taxon>
        <taxon>Dothideomycetes incertae sedis</taxon>
        <taxon>Botryosphaeriales</taxon>
        <taxon>Phyllostictaceae</taxon>
        <taxon>Phyllosticta</taxon>
    </lineage>
</organism>
<evidence type="ECO:0000256" key="4">
    <source>
        <dbReference type="RuleBase" id="RU364152"/>
    </source>
</evidence>
<comment type="caution">
    <text evidence="6">The sequence shown here is derived from an EMBL/GenBank/DDBJ whole genome shotgun (WGS) entry which is preliminary data.</text>
</comment>
<evidence type="ECO:0000313" key="7">
    <source>
        <dbReference type="Proteomes" id="UP001367316"/>
    </source>
</evidence>